<name>A0ABT6FMY8_9FLAO</name>
<keyword evidence="2" id="KW-1185">Reference proteome</keyword>
<accession>A0ABT6FMY8</accession>
<sequence>MKELNIQIKTLLSEYRNGELRNDIAIKRFEQLINEYKNKESHKKGEEADMLALVKEEFLRLLYKLDLVGKLETEFYQNKGENLLIRKSLGLFG</sequence>
<dbReference type="Proteomes" id="UP001153642">
    <property type="component" value="Unassembled WGS sequence"/>
</dbReference>
<gene>
    <name evidence="1" type="ORF">OSR52_02005</name>
</gene>
<evidence type="ECO:0000313" key="1">
    <source>
        <dbReference type="EMBL" id="MDG3584624.1"/>
    </source>
</evidence>
<reference evidence="1" key="1">
    <citation type="submission" date="2022-11" db="EMBL/GenBank/DDBJ databases">
        <title>High-quality draft genome sequence of Galbibacter sp. strain CMA-7.</title>
        <authorList>
            <person name="Wei L."/>
            <person name="Dong C."/>
            <person name="Shao Z."/>
        </authorList>
    </citation>
    <scope>NUCLEOTIDE SEQUENCE</scope>
    <source>
        <strain evidence="1">CMA-7</strain>
    </source>
</reference>
<proteinExistence type="predicted"/>
<evidence type="ECO:0000313" key="2">
    <source>
        <dbReference type="Proteomes" id="UP001153642"/>
    </source>
</evidence>
<comment type="caution">
    <text evidence="1">The sequence shown here is derived from an EMBL/GenBank/DDBJ whole genome shotgun (WGS) entry which is preliminary data.</text>
</comment>
<organism evidence="1 2">
    <name type="scientific">Galbibacter pacificus</name>
    <dbReference type="NCBI Taxonomy" id="2996052"/>
    <lineage>
        <taxon>Bacteria</taxon>
        <taxon>Pseudomonadati</taxon>
        <taxon>Bacteroidota</taxon>
        <taxon>Flavobacteriia</taxon>
        <taxon>Flavobacteriales</taxon>
        <taxon>Flavobacteriaceae</taxon>
        <taxon>Galbibacter</taxon>
    </lineage>
</organism>
<protein>
    <submittedName>
        <fullName evidence="1">Uncharacterized protein</fullName>
    </submittedName>
</protein>
<dbReference type="RefSeq" id="WP_277898382.1">
    <property type="nucleotide sequence ID" value="NZ_JAPMUA010000001.1"/>
</dbReference>
<dbReference type="EMBL" id="JAPMUA010000001">
    <property type="protein sequence ID" value="MDG3584624.1"/>
    <property type="molecule type" value="Genomic_DNA"/>
</dbReference>